<accession>G6ECK7</accession>
<dbReference type="InterPro" id="IPR009799">
    <property type="entry name" value="EthD_dom"/>
</dbReference>
<dbReference type="Gene3D" id="3.30.70.100">
    <property type="match status" value="1"/>
</dbReference>
<sequence>MTAMQRRPGSTARQFVPTPGLQYKLIYLARRNPALTADEFPAAWRSHAQLAGSFATSLGKHFLSSRQCVKRPLENLPEAFRNEYDGSTILGMKSWDDLLAARYHPHSLDELQKDEERVFAGAVDDWTMAVEETAIVDGEPGDHVLLAFLAPARDAGDDFAGRSLALARDMAQAAPAATRIVWNRVVDPASAYRFAAVTECWFDSFDAAARAAADPQLVAALGQHGIADRDASVRLFACINPGRPLGTSDRPSTMDRNASHDGGGS</sequence>
<name>G6ECK7_9SPHN</name>
<dbReference type="eggNOG" id="ENOG503286H">
    <property type="taxonomic scope" value="Bacteria"/>
</dbReference>
<evidence type="ECO:0000313" key="4">
    <source>
        <dbReference type="Proteomes" id="UP000004030"/>
    </source>
</evidence>
<gene>
    <name evidence="3" type="ORF">NSU_2078</name>
</gene>
<dbReference type="EMBL" id="AGFM01000029">
    <property type="protein sequence ID" value="EHJ60918.1"/>
    <property type="molecule type" value="Genomic_DNA"/>
</dbReference>
<evidence type="ECO:0000259" key="2">
    <source>
        <dbReference type="Pfam" id="PF07110"/>
    </source>
</evidence>
<proteinExistence type="predicted"/>
<protein>
    <recommendedName>
        <fullName evidence="2">EthD domain-containing protein</fullName>
    </recommendedName>
</protein>
<dbReference type="InterPro" id="IPR011008">
    <property type="entry name" value="Dimeric_a/b-barrel"/>
</dbReference>
<comment type="caution">
    <text evidence="3">The sequence shown here is derived from an EMBL/GenBank/DDBJ whole genome shotgun (WGS) entry which is preliminary data.</text>
</comment>
<dbReference type="PATRIC" id="fig|1088721.3.peg.2057"/>
<organism evidence="3 4">
    <name type="scientific">Novosphingobium pentaromativorans US6-1</name>
    <dbReference type="NCBI Taxonomy" id="1088721"/>
    <lineage>
        <taxon>Bacteria</taxon>
        <taxon>Pseudomonadati</taxon>
        <taxon>Pseudomonadota</taxon>
        <taxon>Alphaproteobacteria</taxon>
        <taxon>Sphingomonadales</taxon>
        <taxon>Sphingomonadaceae</taxon>
        <taxon>Novosphingobium</taxon>
    </lineage>
</organism>
<dbReference type="SUPFAM" id="SSF54909">
    <property type="entry name" value="Dimeric alpha+beta barrel"/>
    <property type="match status" value="2"/>
</dbReference>
<evidence type="ECO:0000256" key="1">
    <source>
        <dbReference type="SAM" id="MobiDB-lite"/>
    </source>
</evidence>
<dbReference type="Pfam" id="PF07110">
    <property type="entry name" value="EthD"/>
    <property type="match status" value="1"/>
</dbReference>
<reference evidence="3 4" key="1">
    <citation type="journal article" date="2012" name="J. Bacteriol.">
        <title>Genome sequence of benzo(a)pyrene-degrading bacterium Novosphingobium pentaromativorans US6-1.</title>
        <authorList>
            <person name="Luo Y.R."/>
            <person name="Kang S.G."/>
            <person name="Kim S.J."/>
            <person name="Kim M.R."/>
            <person name="Li N."/>
            <person name="Lee J.H."/>
            <person name="Kwon K.K."/>
        </authorList>
    </citation>
    <scope>NUCLEOTIDE SEQUENCE [LARGE SCALE GENOMIC DNA]</scope>
    <source>
        <strain evidence="3 4">US6-1</strain>
    </source>
</reference>
<dbReference type="GO" id="GO:0016491">
    <property type="term" value="F:oxidoreductase activity"/>
    <property type="evidence" value="ECO:0007669"/>
    <property type="project" value="InterPro"/>
</dbReference>
<feature type="domain" description="EthD" evidence="2">
    <location>
        <begin position="33"/>
        <end position="117"/>
    </location>
</feature>
<dbReference type="Proteomes" id="UP000004030">
    <property type="component" value="Unassembled WGS sequence"/>
</dbReference>
<feature type="region of interest" description="Disordered" evidence="1">
    <location>
        <begin position="244"/>
        <end position="265"/>
    </location>
</feature>
<dbReference type="AlphaFoldDB" id="G6ECK7"/>
<evidence type="ECO:0000313" key="3">
    <source>
        <dbReference type="EMBL" id="EHJ60918.1"/>
    </source>
</evidence>
<keyword evidence="4" id="KW-1185">Reference proteome</keyword>